<feature type="domain" description="SLH" evidence="2">
    <location>
        <begin position="643"/>
        <end position="706"/>
    </location>
</feature>
<protein>
    <submittedName>
        <fullName evidence="3">Cell surface glycoprotein</fullName>
    </submittedName>
</protein>
<name>A0A6G4A1Y2_9BACL</name>
<dbReference type="AlphaFoldDB" id="A0A6G4A1Y2"/>
<evidence type="ECO:0000259" key="2">
    <source>
        <dbReference type="PROSITE" id="PS51272"/>
    </source>
</evidence>
<dbReference type="Pfam" id="PF17963">
    <property type="entry name" value="Big_9"/>
    <property type="match status" value="1"/>
</dbReference>
<dbReference type="InterPro" id="IPR001119">
    <property type="entry name" value="SLH_dom"/>
</dbReference>
<feature type="domain" description="SLH" evidence="2">
    <location>
        <begin position="707"/>
        <end position="764"/>
    </location>
</feature>
<evidence type="ECO:0000256" key="1">
    <source>
        <dbReference type="SAM" id="SignalP"/>
    </source>
</evidence>
<dbReference type="EMBL" id="JAAIKC010000009">
    <property type="protein sequence ID" value="NEW08340.1"/>
    <property type="molecule type" value="Genomic_DNA"/>
</dbReference>
<reference evidence="3" key="1">
    <citation type="submission" date="2020-02" db="EMBL/GenBank/DDBJ databases">
        <authorList>
            <person name="Shen X.-R."/>
            <person name="Zhang Y.-X."/>
        </authorList>
    </citation>
    <scope>NUCLEOTIDE SEQUENCE</scope>
    <source>
        <strain evidence="3">SYP-B3998</strain>
    </source>
</reference>
<dbReference type="Pfam" id="PF00395">
    <property type="entry name" value="SLH"/>
    <property type="match status" value="3"/>
</dbReference>
<feature type="domain" description="SLH" evidence="2">
    <location>
        <begin position="765"/>
        <end position="828"/>
    </location>
</feature>
<evidence type="ECO:0000313" key="3">
    <source>
        <dbReference type="EMBL" id="NEW08340.1"/>
    </source>
</evidence>
<organism evidence="3">
    <name type="scientific">Paenibacillus sp. SYP-B3998</name>
    <dbReference type="NCBI Taxonomy" id="2678564"/>
    <lineage>
        <taxon>Bacteria</taxon>
        <taxon>Bacillati</taxon>
        <taxon>Bacillota</taxon>
        <taxon>Bacilli</taxon>
        <taxon>Bacillales</taxon>
        <taxon>Paenibacillaceae</taxon>
        <taxon>Paenibacillus</taxon>
    </lineage>
</organism>
<dbReference type="RefSeq" id="WP_163950987.1">
    <property type="nucleotide sequence ID" value="NZ_JAAIKC010000009.1"/>
</dbReference>
<dbReference type="Gene3D" id="2.60.40.2810">
    <property type="match status" value="1"/>
</dbReference>
<dbReference type="PANTHER" id="PTHR43308">
    <property type="entry name" value="OUTER MEMBRANE PROTEIN ALPHA-RELATED"/>
    <property type="match status" value="1"/>
</dbReference>
<proteinExistence type="predicted"/>
<feature type="signal peptide" evidence="1">
    <location>
        <begin position="1"/>
        <end position="28"/>
    </location>
</feature>
<sequence>MKKRKILAFTFIITLLAPSVILPNHAHAALPGAKHQKVGDDVFLGGNYIEMGISKSGSFGSKSAAPANFHPAGGRPNIGFSVDGDGFDNGDPMTSGDFFLPGSPFEGFFVGSRTGSETGVVTKFFNSERTGSIQIPSITNEDLSSGDTLSVKTTGITQNGKIKVEQTISFGVNDKYFKLAVKLTNLSAETLYDVRYMRIVDPDIDADFKGTYATLNSVPKNPPSDAQAIVIAKGPVTGNPFILMSADSRARAAINANDPYSNAAYQADGSKLKSAEVTDDQNVGITGALGNLAPNASATFDIFESLDPDLKKALDSLNNATPTNHPPTVTDNTYKTTIGTSVSGAVYGSDADGDALTFSLVTSPAKGSVDLAANGAFTYKPKPDALGQDSFTYKANDGKADSVSAAVYLTITRVEAETPTSSRSSGSYGETITVNVENSGTNSGVVVASAVINRTMKSDGTKKDQVDFSAEQAKKMVDNIIAAGSTSASIVIPDAKDEVSEVHVTVPKEAKKIVSDAKIELGIATENAKIKIPSDSLQSLADELYFRFFPIKDETKKKEVNDRANNEAIVKVAAGDKKATAVGRPMTIETNLQNRNVTLVMPLKGVALSQAEMKDLAVYIEHSDGTKQLLKGVLVPYNNKGDMGLQFSVNKFSTFTLMHVPGLTTKNQHTAYMNGYEDGTFKPENKITRAEMAALLARVVTRDTKSANLAYSDVSSTHWAKDAIAKATAMGLMQGYADGTFKEERSITRAEMASIVSSLTGNEQRTGTGFTDIAGHWAQAYIVKAQGAGIINGYQDGSFQPEKTLTRAEAVTMINKALGRGPLSGFVQSPWKDVAETHWALRDIEEASVDHAFENKTDGGEQWVQKP</sequence>
<feature type="chain" id="PRO_5026127064" evidence="1">
    <location>
        <begin position="29"/>
        <end position="867"/>
    </location>
</feature>
<gene>
    <name evidence="3" type="ORF">GK047_20285</name>
</gene>
<accession>A0A6G4A1Y2</accession>
<comment type="caution">
    <text evidence="3">The sequence shown here is derived from an EMBL/GenBank/DDBJ whole genome shotgun (WGS) entry which is preliminary data.</text>
</comment>
<dbReference type="PANTHER" id="PTHR43308:SF1">
    <property type="entry name" value="OUTER MEMBRANE PROTEIN ALPHA"/>
    <property type="match status" value="1"/>
</dbReference>
<dbReference type="InterPro" id="IPR051465">
    <property type="entry name" value="Cell_Envelope_Struct_Comp"/>
</dbReference>
<dbReference type="PROSITE" id="PS51272">
    <property type="entry name" value="SLH"/>
    <property type="match status" value="3"/>
</dbReference>
<keyword evidence="1" id="KW-0732">Signal</keyword>